<dbReference type="OrthoDB" id="337038at2759"/>
<dbReference type="EMBL" id="CAJNRD030001114">
    <property type="protein sequence ID" value="CAG5073767.1"/>
    <property type="molecule type" value="Genomic_DNA"/>
</dbReference>
<feature type="region of interest" description="Disordered" evidence="1">
    <location>
        <begin position="129"/>
        <end position="155"/>
    </location>
</feature>
<accession>A0A8J2E151</accession>
<proteinExistence type="predicted"/>
<dbReference type="Proteomes" id="UP000786811">
    <property type="component" value="Unassembled WGS sequence"/>
</dbReference>
<evidence type="ECO:0000313" key="2">
    <source>
        <dbReference type="EMBL" id="CAG5073767.1"/>
    </source>
</evidence>
<evidence type="ECO:0000313" key="3">
    <source>
        <dbReference type="Proteomes" id="UP000786811"/>
    </source>
</evidence>
<feature type="compositionally biased region" description="Polar residues" evidence="1">
    <location>
        <begin position="137"/>
        <end position="149"/>
    </location>
</feature>
<sequence>MRLVIIKRTAVRPGRMAVRLRVNVLLVISGGRLLRLVTFFADAFGPREKKRQREEQYKKFTKFPKLRRCIRRIIIKKKRLESIKDKRSPRNAWIYSSNNVIVRLSQRKTEVKLTCEKKKQSNIIFKGKKYSNKTRPETNNTSRGSINKGSENEMPVDLVPSPSLEQLGIHPRMQPKAMKQWLGVSSSKVSGWIKWLVDILGKALWWQAAIQKSLDVIMAIVEAIQFFTRRTKLEEAFDHGNKYFLQTTTYFNN</sequence>
<dbReference type="AlphaFoldDB" id="A0A8J2E151"/>
<protein>
    <submittedName>
        <fullName evidence="2">Uncharacterized protein</fullName>
    </submittedName>
</protein>
<gene>
    <name evidence="2" type="ORF">HICCMSTLAB_LOCUS594</name>
</gene>
<evidence type="ECO:0000256" key="1">
    <source>
        <dbReference type="SAM" id="MobiDB-lite"/>
    </source>
</evidence>
<organism evidence="2 3">
    <name type="scientific">Cotesia congregata</name>
    <name type="common">Parasitoid wasp</name>
    <name type="synonym">Apanteles congregatus</name>
    <dbReference type="NCBI Taxonomy" id="51543"/>
    <lineage>
        <taxon>Eukaryota</taxon>
        <taxon>Metazoa</taxon>
        <taxon>Ecdysozoa</taxon>
        <taxon>Arthropoda</taxon>
        <taxon>Hexapoda</taxon>
        <taxon>Insecta</taxon>
        <taxon>Pterygota</taxon>
        <taxon>Neoptera</taxon>
        <taxon>Endopterygota</taxon>
        <taxon>Hymenoptera</taxon>
        <taxon>Apocrita</taxon>
        <taxon>Ichneumonoidea</taxon>
        <taxon>Braconidae</taxon>
        <taxon>Microgastrinae</taxon>
        <taxon>Cotesia</taxon>
    </lineage>
</organism>
<keyword evidence="3" id="KW-1185">Reference proteome</keyword>
<name>A0A8J2E151_COTCN</name>
<comment type="caution">
    <text evidence="2">The sequence shown here is derived from an EMBL/GenBank/DDBJ whole genome shotgun (WGS) entry which is preliminary data.</text>
</comment>
<reference evidence="2" key="1">
    <citation type="submission" date="2021-04" db="EMBL/GenBank/DDBJ databases">
        <authorList>
            <person name="Chebbi M.A.C M."/>
        </authorList>
    </citation>
    <scope>NUCLEOTIDE SEQUENCE</scope>
</reference>